<evidence type="ECO:0000313" key="2">
    <source>
        <dbReference type="Proteomes" id="UP000000673"/>
    </source>
</evidence>
<reference evidence="1" key="2">
    <citation type="submission" date="2015-06" db="UniProtKB">
        <authorList>
            <consortium name="EnsemblMetazoa"/>
        </authorList>
    </citation>
    <scope>IDENTIFICATION</scope>
</reference>
<organism evidence="1 2">
    <name type="scientific">Anopheles darlingi</name>
    <name type="common">Mosquito</name>
    <dbReference type="NCBI Taxonomy" id="43151"/>
    <lineage>
        <taxon>Eukaryota</taxon>
        <taxon>Metazoa</taxon>
        <taxon>Ecdysozoa</taxon>
        <taxon>Arthropoda</taxon>
        <taxon>Hexapoda</taxon>
        <taxon>Insecta</taxon>
        <taxon>Pterygota</taxon>
        <taxon>Neoptera</taxon>
        <taxon>Endopterygota</taxon>
        <taxon>Diptera</taxon>
        <taxon>Nematocera</taxon>
        <taxon>Culicoidea</taxon>
        <taxon>Culicidae</taxon>
        <taxon>Anophelinae</taxon>
        <taxon>Anopheles</taxon>
    </lineage>
</organism>
<name>A0A087ZKT8_ANODA</name>
<protein>
    <submittedName>
        <fullName evidence="1">Uncharacterized protein</fullName>
    </submittedName>
</protein>
<accession>A0A087ZKT8</accession>
<dbReference type="Proteomes" id="UP000000673">
    <property type="component" value="Unassembled WGS sequence"/>
</dbReference>
<sequence length="45" mass="4491">MPCKCCGNDCKCSSSCGGGQKCEKDCKCNCATGACKDKSGGCCGK</sequence>
<evidence type="ECO:0000313" key="1">
    <source>
        <dbReference type="EnsemblMetazoa" id="ADAC010046-PA"/>
    </source>
</evidence>
<reference evidence="2" key="1">
    <citation type="journal article" date="2010" name="BMC Genomics">
        <title>Combination of measures distinguishes pre-miRNAs from other stem-loops in the genome of the newly sequenced Anopheles darlingi.</title>
        <authorList>
            <person name="Mendes N.D."/>
            <person name="Freitas A.T."/>
            <person name="Vasconcelos A.T."/>
            <person name="Sagot M.F."/>
        </authorList>
    </citation>
    <scope>NUCLEOTIDE SEQUENCE</scope>
</reference>
<dbReference type="AlphaFoldDB" id="A0A087ZKT8"/>
<keyword evidence="2" id="KW-1185">Reference proteome</keyword>
<dbReference type="EnsemblMetazoa" id="ADAC010046-RA">
    <property type="protein sequence ID" value="ADAC010046-PA"/>
    <property type="gene ID" value="ADAC010046"/>
</dbReference>
<dbReference type="VEuPathDB" id="VectorBase:ADAC010046"/>
<proteinExistence type="predicted"/>